<reference evidence="3 4" key="1">
    <citation type="submission" date="2020-07" db="EMBL/GenBank/DDBJ databases">
        <title>Comparative genomics of pyrophilous fungi reveals a link between fire events and developmental genes.</title>
        <authorList>
            <consortium name="DOE Joint Genome Institute"/>
            <person name="Steindorff A.S."/>
            <person name="Carver A."/>
            <person name="Calhoun S."/>
            <person name="Stillman K."/>
            <person name="Liu H."/>
            <person name="Lipzen A."/>
            <person name="Pangilinan J."/>
            <person name="Labutti K."/>
            <person name="Bruns T.D."/>
            <person name="Grigoriev I.V."/>
        </authorList>
    </citation>
    <scope>NUCLEOTIDE SEQUENCE [LARGE SCALE GENOMIC DNA]</scope>
    <source>
        <strain evidence="3 4">CBS 144469</strain>
    </source>
</reference>
<accession>A0A8H6IAC4</accession>
<organism evidence="3 4">
    <name type="scientific">Ephemerocybe angulata</name>
    <dbReference type="NCBI Taxonomy" id="980116"/>
    <lineage>
        <taxon>Eukaryota</taxon>
        <taxon>Fungi</taxon>
        <taxon>Dikarya</taxon>
        <taxon>Basidiomycota</taxon>
        <taxon>Agaricomycotina</taxon>
        <taxon>Agaricomycetes</taxon>
        <taxon>Agaricomycetidae</taxon>
        <taxon>Agaricales</taxon>
        <taxon>Agaricineae</taxon>
        <taxon>Psathyrellaceae</taxon>
        <taxon>Ephemerocybe</taxon>
    </lineage>
</organism>
<dbReference type="Proteomes" id="UP000521943">
    <property type="component" value="Unassembled WGS sequence"/>
</dbReference>
<dbReference type="AlphaFoldDB" id="A0A8H6IAC4"/>
<evidence type="ECO:0000256" key="2">
    <source>
        <dbReference type="SAM" id="Phobius"/>
    </source>
</evidence>
<feature type="transmembrane region" description="Helical" evidence="2">
    <location>
        <begin position="81"/>
        <end position="104"/>
    </location>
</feature>
<feature type="transmembrane region" description="Helical" evidence="2">
    <location>
        <begin position="178"/>
        <end position="196"/>
    </location>
</feature>
<feature type="region of interest" description="Disordered" evidence="1">
    <location>
        <begin position="248"/>
        <end position="345"/>
    </location>
</feature>
<dbReference type="EMBL" id="JACGCI010000009">
    <property type="protein sequence ID" value="KAF6761469.1"/>
    <property type="molecule type" value="Genomic_DNA"/>
</dbReference>
<dbReference type="OrthoDB" id="3225366at2759"/>
<feature type="transmembrane region" description="Helical" evidence="2">
    <location>
        <begin position="147"/>
        <end position="169"/>
    </location>
</feature>
<evidence type="ECO:0000313" key="4">
    <source>
        <dbReference type="Proteomes" id="UP000521943"/>
    </source>
</evidence>
<keyword evidence="2" id="KW-1133">Transmembrane helix</keyword>
<feature type="compositionally biased region" description="Polar residues" evidence="1">
    <location>
        <begin position="259"/>
        <end position="282"/>
    </location>
</feature>
<name>A0A8H6IAC4_9AGAR</name>
<feature type="compositionally biased region" description="Low complexity" evidence="1">
    <location>
        <begin position="286"/>
        <end position="345"/>
    </location>
</feature>
<evidence type="ECO:0000256" key="1">
    <source>
        <dbReference type="SAM" id="MobiDB-lite"/>
    </source>
</evidence>
<evidence type="ECO:0000313" key="3">
    <source>
        <dbReference type="EMBL" id="KAF6761469.1"/>
    </source>
</evidence>
<keyword evidence="2" id="KW-0812">Transmembrane</keyword>
<comment type="caution">
    <text evidence="3">The sequence shown here is derived from an EMBL/GenBank/DDBJ whole genome shotgun (WGS) entry which is preliminary data.</text>
</comment>
<protein>
    <submittedName>
        <fullName evidence="3">Uncharacterized protein</fullName>
    </submittedName>
</protein>
<keyword evidence="2" id="KW-0472">Membrane</keyword>
<feature type="region of interest" description="Disordered" evidence="1">
    <location>
        <begin position="208"/>
        <end position="233"/>
    </location>
</feature>
<feature type="compositionally biased region" description="Basic and acidic residues" evidence="1">
    <location>
        <begin position="208"/>
        <end position="218"/>
    </location>
</feature>
<gene>
    <name evidence="3" type="ORF">DFP72DRAFT_1165203</name>
</gene>
<proteinExistence type="predicted"/>
<sequence>MAPTLVSSSSSRKNRAKLTPAIFNPDYDLPSTVRSVRDGWQTTFQSAAVVSGLLAGVAAQLYGFFKDDGSYKDGSSRTREAIVVLCYSAVFFNIGATISGFILIDGLGEIQYHAASLIKTKEDKEFSTALKLLQHFGGGAKWHWLLVHWYISFVLGILSLLVLLTAYAYDQEATSMKVLSILFSLYIISPAVMFAISEAHSIKEYNKRTEEALPERPTRITVPERPPIPQDRYPRSLQVITSSANPYDGAVVPQAPRTPLQNQDSLQNTPPQSDNTSVSSRGASFYSSPESLHSASSSGASFYSSPESLHSASSSGASFYSSPDSLHSASNSVVSFYSSPESLPY</sequence>
<feature type="transmembrane region" description="Helical" evidence="2">
    <location>
        <begin position="44"/>
        <end position="65"/>
    </location>
</feature>
<keyword evidence="4" id="KW-1185">Reference proteome</keyword>